<evidence type="ECO:0000313" key="2">
    <source>
        <dbReference type="EMBL" id="EFA98437.1"/>
    </source>
</evidence>
<evidence type="ECO:0000313" key="3">
    <source>
        <dbReference type="Proteomes" id="UP000004001"/>
    </source>
</evidence>
<sequence>MQNNVMFDACFLLFFFYFIIFQWRFFGYLFLQKEGGGVA</sequence>
<feature type="transmembrane region" description="Helical" evidence="1">
    <location>
        <begin position="6"/>
        <end position="26"/>
    </location>
</feature>
<protein>
    <submittedName>
        <fullName evidence="2">Uncharacterized protein</fullName>
    </submittedName>
</protein>
<name>D1VWT8_9BACT</name>
<keyword evidence="1" id="KW-0812">Transmembrane</keyword>
<evidence type="ECO:0000256" key="1">
    <source>
        <dbReference type="SAM" id="Phobius"/>
    </source>
</evidence>
<keyword evidence="3" id="KW-1185">Reference proteome</keyword>
<dbReference type="EMBL" id="ADEF01000005">
    <property type="protein sequence ID" value="EFA98437.1"/>
    <property type="molecule type" value="Genomic_DNA"/>
</dbReference>
<gene>
    <name evidence="2" type="ORF">HMPREF9019_2213</name>
</gene>
<keyword evidence="1" id="KW-1133">Transmembrane helix</keyword>
<proteinExistence type="predicted"/>
<reference evidence="2 3" key="1">
    <citation type="submission" date="2009-12" db="EMBL/GenBank/DDBJ databases">
        <title>Genome Sequence of Prevotella timonensis CRIS 5C-B1.</title>
        <authorList>
            <person name="Durkin A.S."/>
            <person name="Madupu R."/>
            <person name="Torralba M."/>
            <person name="Methe B."/>
            <person name="Sutton G."/>
            <person name="Strausberg R.L."/>
            <person name="Nelson K.E."/>
        </authorList>
    </citation>
    <scope>NUCLEOTIDE SEQUENCE [LARGE SCALE GENOMIC DNA]</scope>
    <source>
        <strain evidence="2 3">CRIS 5C-B1</strain>
    </source>
</reference>
<accession>D1VWT8</accession>
<dbReference type="AlphaFoldDB" id="D1VWT8"/>
<dbReference type="Proteomes" id="UP000004001">
    <property type="component" value="Unassembled WGS sequence"/>
</dbReference>
<keyword evidence="1" id="KW-0472">Membrane</keyword>
<organism evidence="2 3">
    <name type="scientific">Hoylesella timonensis CRIS 5C-B1</name>
    <dbReference type="NCBI Taxonomy" id="679189"/>
    <lineage>
        <taxon>Bacteria</taxon>
        <taxon>Pseudomonadati</taxon>
        <taxon>Bacteroidota</taxon>
        <taxon>Bacteroidia</taxon>
        <taxon>Bacteroidales</taxon>
        <taxon>Prevotellaceae</taxon>
        <taxon>Hoylesella</taxon>
    </lineage>
</organism>
<comment type="caution">
    <text evidence="2">The sequence shown here is derived from an EMBL/GenBank/DDBJ whole genome shotgun (WGS) entry which is preliminary data.</text>
</comment>